<accession>A0A1N7PMX0</accession>
<keyword evidence="4" id="KW-1185">Reference proteome</keyword>
<gene>
    <name evidence="3" type="ORF">SAMN05421686_110107</name>
</gene>
<dbReference type="PANTHER" id="PTHR35174">
    <property type="entry name" value="BLL7171 PROTEIN-RELATED"/>
    <property type="match status" value="1"/>
</dbReference>
<proteinExistence type="inferred from homology"/>
<dbReference type="SUPFAM" id="SSF54909">
    <property type="entry name" value="Dimeric alpha+beta barrel"/>
    <property type="match status" value="1"/>
</dbReference>
<evidence type="ECO:0000313" key="3">
    <source>
        <dbReference type="EMBL" id="SIT11952.1"/>
    </source>
</evidence>
<evidence type="ECO:0000259" key="2">
    <source>
        <dbReference type="Pfam" id="PF03795"/>
    </source>
</evidence>
<dbReference type="Gene3D" id="3.30.70.1060">
    <property type="entry name" value="Dimeric alpha+beta barrel"/>
    <property type="match status" value="1"/>
</dbReference>
<evidence type="ECO:0000313" key="4">
    <source>
        <dbReference type="Proteomes" id="UP000185639"/>
    </source>
</evidence>
<dbReference type="Pfam" id="PF03795">
    <property type="entry name" value="YCII"/>
    <property type="match status" value="1"/>
</dbReference>
<dbReference type="PANTHER" id="PTHR35174:SF3">
    <property type="entry name" value="BLL7171 PROTEIN"/>
    <property type="match status" value="1"/>
</dbReference>
<reference evidence="4" key="1">
    <citation type="submission" date="2017-01" db="EMBL/GenBank/DDBJ databases">
        <authorList>
            <person name="Varghese N."/>
            <person name="Submissions S."/>
        </authorList>
    </citation>
    <scope>NUCLEOTIDE SEQUENCE [LARGE SCALE GENOMIC DNA]</scope>
    <source>
        <strain evidence="4">DSM 24913</strain>
    </source>
</reference>
<dbReference type="AlphaFoldDB" id="A0A1N7PMX0"/>
<dbReference type="InterPro" id="IPR005545">
    <property type="entry name" value="YCII"/>
</dbReference>
<dbReference type="OrthoDB" id="9807535at2"/>
<dbReference type="InterPro" id="IPR011008">
    <property type="entry name" value="Dimeric_a/b-barrel"/>
</dbReference>
<dbReference type="Proteomes" id="UP000185639">
    <property type="component" value="Unassembled WGS sequence"/>
</dbReference>
<comment type="similarity">
    <text evidence="1">Belongs to the YciI family.</text>
</comment>
<sequence>MSWMLIIREERGQRDTRSEDEGKAVYGEMLNFGAALAQRGVLLASESLRTDDSAVRIQIRDGDTRLMDGPFTESREMVGGFFLLDVVSKEEAIEIARQCPAAKFATVEVRELAPCYQK</sequence>
<dbReference type="EMBL" id="FTOH01000010">
    <property type="protein sequence ID" value="SIT11952.1"/>
    <property type="molecule type" value="Genomic_DNA"/>
</dbReference>
<name>A0A1N7PMX0_9GAMM</name>
<dbReference type="RefSeq" id="WP_076517416.1">
    <property type="nucleotide sequence ID" value="NZ_FTOH01000010.1"/>
</dbReference>
<dbReference type="STRING" id="484498.SAMN05421686_110107"/>
<protein>
    <submittedName>
        <fullName evidence="3">Uncharacterized conserved protein</fullName>
    </submittedName>
</protein>
<evidence type="ECO:0000256" key="1">
    <source>
        <dbReference type="ARBA" id="ARBA00007689"/>
    </source>
</evidence>
<organism evidence="3 4">
    <name type="scientific">Thalassolituus maritimus</name>
    <dbReference type="NCBI Taxonomy" id="484498"/>
    <lineage>
        <taxon>Bacteria</taxon>
        <taxon>Pseudomonadati</taxon>
        <taxon>Pseudomonadota</taxon>
        <taxon>Gammaproteobacteria</taxon>
        <taxon>Oceanospirillales</taxon>
        <taxon>Oceanospirillaceae</taxon>
        <taxon>Thalassolituus</taxon>
    </lineage>
</organism>
<feature type="domain" description="YCII-related" evidence="2">
    <location>
        <begin position="1"/>
        <end position="113"/>
    </location>
</feature>